<reference evidence="1" key="1">
    <citation type="journal article" date="2014" name="Int. J. Syst. Evol. Microbiol.">
        <title>Complete genome sequence of Corynebacterium casei LMG S-19264T (=DSM 44701T), isolated from a smear-ripened cheese.</title>
        <authorList>
            <consortium name="US DOE Joint Genome Institute (JGI-PGF)"/>
            <person name="Walter F."/>
            <person name="Albersmeier A."/>
            <person name="Kalinowski J."/>
            <person name="Ruckert C."/>
        </authorList>
    </citation>
    <scope>NUCLEOTIDE SEQUENCE</scope>
    <source>
        <strain evidence="1">KCTC 42590</strain>
    </source>
</reference>
<dbReference type="Gene3D" id="1.25.40.10">
    <property type="entry name" value="Tetratricopeptide repeat domain"/>
    <property type="match status" value="1"/>
</dbReference>
<dbReference type="Pfam" id="PF06041">
    <property type="entry name" value="DUF924"/>
    <property type="match status" value="1"/>
</dbReference>
<gene>
    <name evidence="1" type="ORF">GCM10017044_22890</name>
</gene>
<protein>
    <submittedName>
        <fullName evidence="1">Membrane protein</fullName>
    </submittedName>
</protein>
<evidence type="ECO:0000313" key="2">
    <source>
        <dbReference type="Proteomes" id="UP000630923"/>
    </source>
</evidence>
<dbReference type="InterPro" id="IPR010323">
    <property type="entry name" value="DUF924"/>
</dbReference>
<name>A0A919EA04_9PROT</name>
<dbReference type="RefSeq" id="WP_191253073.1">
    <property type="nucleotide sequence ID" value="NZ_BNCI01000002.1"/>
</dbReference>
<proteinExistence type="predicted"/>
<accession>A0A919EA04</accession>
<dbReference type="AlphaFoldDB" id="A0A919EA04"/>
<dbReference type="Proteomes" id="UP000630923">
    <property type="component" value="Unassembled WGS sequence"/>
</dbReference>
<reference evidence="1" key="2">
    <citation type="submission" date="2020-09" db="EMBL/GenBank/DDBJ databases">
        <authorList>
            <person name="Sun Q."/>
            <person name="Kim S."/>
        </authorList>
    </citation>
    <scope>NUCLEOTIDE SEQUENCE</scope>
    <source>
        <strain evidence="1">KCTC 42590</strain>
    </source>
</reference>
<sequence length="179" mass="20927">MRYTDILTFWFHELTPQDWWTKSKDLDAHITRRFQTIYTLAAKGECGHWRSSIKGRLAEILVLDQFPRNMFRDSAKAFETDIAALILAQEAVKDQNYGLLSPNEKIFLQMPFMHSESKAIHEEAVRLFSQPGMETNLDYEYRHKAIIDRFGRYPHRNALLGRKSTPDEIEFLKAPGSSF</sequence>
<dbReference type="InterPro" id="IPR011990">
    <property type="entry name" value="TPR-like_helical_dom_sf"/>
</dbReference>
<keyword evidence="2" id="KW-1185">Reference proteome</keyword>
<comment type="caution">
    <text evidence="1">The sequence shown here is derived from an EMBL/GenBank/DDBJ whole genome shotgun (WGS) entry which is preliminary data.</text>
</comment>
<evidence type="ECO:0000313" key="1">
    <source>
        <dbReference type="EMBL" id="GHF27262.1"/>
    </source>
</evidence>
<dbReference type="EMBL" id="BNCI01000002">
    <property type="protein sequence ID" value="GHF27262.1"/>
    <property type="molecule type" value="Genomic_DNA"/>
</dbReference>
<organism evidence="1 2">
    <name type="scientific">Kordiimonas sediminis</name>
    <dbReference type="NCBI Taxonomy" id="1735581"/>
    <lineage>
        <taxon>Bacteria</taxon>
        <taxon>Pseudomonadati</taxon>
        <taxon>Pseudomonadota</taxon>
        <taxon>Alphaproteobacteria</taxon>
        <taxon>Kordiimonadales</taxon>
        <taxon>Kordiimonadaceae</taxon>
        <taxon>Kordiimonas</taxon>
    </lineage>
</organism>
<dbReference type="Gene3D" id="1.20.58.320">
    <property type="entry name" value="TPR-like"/>
    <property type="match status" value="1"/>
</dbReference>
<dbReference type="SUPFAM" id="SSF48452">
    <property type="entry name" value="TPR-like"/>
    <property type="match status" value="1"/>
</dbReference>